<name>A0A6P1MRB6_9FIRM</name>
<protein>
    <recommendedName>
        <fullName evidence="7">Radical SAM protein</fullName>
    </recommendedName>
</protein>
<dbReference type="SFLD" id="SFLDS00029">
    <property type="entry name" value="Radical_SAM"/>
    <property type="match status" value="1"/>
</dbReference>
<dbReference type="Gene3D" id="3.20.20.70">
    <property type="entry name" value="Aldolase class I"/>
    <property type="match status" value="1"/>
</dbReference>
<dbReference type="GO" id="GO:0051536">
    <property type="term" value="F:iron-sulfur cluster binding"/>
    <property type="evidence" value="ECO:0007669"/>
    <property type="project" value="UniProtKB-KW"/>
</dbReference>
<reference evidence="5 6" key="1">
    <citation type="submission" date="2020-01" db="EMBL/GenBank/DDBJ databases">
        <title>Genomic analysis of Aminipila sp. CBA3637.</title>
        <authorList>
            <person name="Kim Y.B."/>
            <person name="Roh S.W."/>
        </authorList>
    </citation>
    <scope>NUCLEOTIDE SEQUENCE [LARGE SCALE GENOMIC DNA]</scope>
    <source>
        <strain evidence="5 6">CBA3637</strain>
    </source>
</reference>
<evidence type="ECO:0000313" key="5">
    <source>
        <dbReference type="EMBL" id="QHI73545.1"/>
    </source>
</evidence>
<evidence type="ECO:0000256" key="1">
    <source>
        <dbReference type="ARBA" id="ARBA00022691"/>
    </source>
</evidence>
<keyword evidence="3" id="KW-0408">Iron</keyword>
<evidence type="ECO:0000256" key="3">
    <source>
        <dbReference type="ARBA" id="ARBA00023004"/>
    </source>
</evidence>
<gene>
    <name evidence="5" type="ORF">Ami3637_15205</name>
</gene>
<evidence type="ECO:0000256" key="2">
    <source>
        <dbReference type="ARBA" id="ARBA00022723"/>
    </source>
</evidence>
<dbReference type="Proteomes" id="UP000463883">
    <property type="component" value="Chromosome"/>
</dbReference>
<dbReference type="AlphaFoldDB" id="A0A6P1MRB6"/>
<keyword evidence="4" id="KW-0411">Iron-sulfur</keyword>
<dbReference type="SUPFAM" id="SSF102114">
    <property type="entry name" value="Radical SAM enzymes"/>
    <property type="match status" value="1"/>
</dbReference>
<dbReference type="InterPro" id="IPR058240">
    <property type="entry name" value="rSAM_sf"/>
</dbReference>
<sequence length="350" mass="38854">MKINTQLDKILEKAWSDIPLNREDCKYLLTIDERSFESGLLRAAAASIVRNKNDNSAIILGQIGVDVTPCPGGCNFCTFGEDHTDFKESHLSDYELEEKIRDFCKYDDLYGLYLMTMHTYDLDRFLQTINKAKAHAPKTTQIWANVGDSSLDAFREMKKAGVTGVYHVCRIGEGVETKLNPDDRIQTMKNALDAGLELYTCCEPIGPEHTVDELVDNIFIGIELGITQHAAMRRVAVPGSPLAKYGQISELRLAHIVAVISLCSLTVPTMAYMGVHEPNELSYAAGANIITAESGANPRDNQADTSKNRGMDMALCRKMLFECGFSNIRKGDESKIPLDLDYLIKTDSLV</sequence>
<dbReference type="KEGG" id="amic:Ami3637_15205"/>
<keyword evidence="6" id="KW-1185">Reference proteome</keyword>
<accession>A0A6P1MRB6</accession>
<dbReference type="GO" id="GO:0003824">
    <property type="term" value="F:catalytic activity"/>
    <property type="evidence" value="ECO:0007669"/>
    <property type="project" value="InterPro"/>
</dbReference>
<evidence type="ECO:0008006" key="7">
    <source>
        <dbReference type="Google" id="ProtNLM"/>
    </source>
</evidence>
<evidence type="ECO:0000256" key="4">
    <source>
        <dbReference type="ARBA" id="ARBA00023014"/>
    </source>
</evidence>
<proteinExistence type="predicted"/>
<organism evidence="5 6">
    <name type="scientific">Aminipila terrae</name>
    <dbReference type="NCBI Taxonomy" id="2697030"/>
    <lineage>
        <taxon>Bacteria</taxon>
        <taxon>Bacillati</taxon>
        <taxon>Bacillota</taxon>
        <taxon>Clostridia</taxon>
        <taxon>Peptostreptococcales</taxon>
        <taxon>Anaerovoracaceae</taxon>
        <taxon>Aminipila</taxon>
    </lineage>
</organism>
<evidence type="ECO:0000313" key="6">
    <source>
        <dbReference type="Proteomes" id="UP000463883"/>
    </source>
</evidence>
<keyword evidence="2" id="KW-0479">Metal-binding</keyword>
<dbReference type="EMBL" id="CP047591">
    <property type="protein sequence ID" value="QHI73545.1"/>
    <property type="molecule type" value="Genomic_DNA"/>
</dbReference>
<dbReference type="RefSeq" id="WP_162363310.1">
    <property type="nucleotide sequence ID" value="NZ_CP047591.1"/>
</dbReference>
<dbReference type="InterPro" id="IPR007197">
    <property type="entry name" value="rSAM"/>
</dbReference>
<dbReference type="InterPro" id="IPR013785">
    <property type="entry name" value="Aldolase_TIM"/>
</dbReference>
<dbReference type="GO" id="GO:0046872">
    <property type="term" value="F:metal ion binding"/>
    <property type="evidence" value="ECO:0007669"/>
    <property type="project" value="UniProtKB-KW"/>
</dbReference>
<keyword evidence="1" id="KW-0949">S-adenosyl-L-methionine</keyword>